<evidence type="ECO:0000313" key="1">
    <source>
        <dbReference type="EMBL" id="CAE6739406.1"/>
    </source>
</evidence>
<evidence type="ECO:0000313" key="2">
    <source>
        <dbReference type="Proteomes" id="UP000675880"/>
    </source>
</evidence>
<sequence length="28" mass="3041">MYTLAHCYQTPSLCSGLCDSSGLFEGTR</sequence>
<gene>
    <name evidence="1" type="ORF">NSPZN2_130015</name>
</gene>
<dbReference type="EMBL" id="CAJNBJ010000005">
    <property type="protein sequence ID" value="CAE6739406.1"/>
    <property type="molecule type" value="Genomic_DNA"/>
</dbReference>
<reference evidence="1 2" key="1">
    <citation type="submission" date="2021-02" db="EMBL/GenBank/DDBJ databases">
        <authorList>
            <person name="Han P."/>
        </authorList>
    </citation>
    <scope>NUCLEOTIDE SEQUENCE [LARGE SCALE GENOMIC DNA]</scope>
    <source>
        <strain evidence="1">Candidatus Nitrospira sp. ZN2</strain>
    </source>
</reference>
<accession>A0ABM8R8N8</accession>
<dbReference type="Proteomes" id="UP000675880">
    <property type="component" value="Unassembled WGS sequence"/>
</dbReference>
<name>A0ABM8R8N8_9BACT</name>
<proteinExistence type="predicted"/>
<organism evidence="1 2">
    <name type="scientific">Nitrospira defluvii</name>
    <dbReference type="NCBI Taxonomy" id="330214"/>
    <lineage>
        <taxon>Bacteria</taxon>
        <taxon>Pseudomonadati</taxon>
        <taxon>Nitrospirota</taxon>
        <taxon>Nitrospiria</taxon>
        <taxon>Nitrospirales</taxon>
        <taxon>Nitrospiraceae</taxon>
        <taxon>Nitrospira</taxon>
    </lineage>
</organism>
<keyword evidence="2" id="KW-1185">Reference proteome</keyword>
<protein>
    <submittedName>
        <fullName evidence="1">Uncharacterized protein</fullName>
    </submittedName>
</protein>
<comment type="caution">
    <text evidence="1">The sequence shown here is derived from an EMBL/GenBank/DDBJ whole genome shotgun (WGS) entry which is preliminary data.</text>
</comment>